<dbReference type="InterPro" id="IPR011992">
    <property type="entry name" value="EF-hand-dom_pair"/>
</dbReference>
<evidence type="ECO:0000313" key="4">
    <source>
        <dbReference type="EMBL" id="CAL6041278.1"/>
    </source>
</evidence>
<dbReference type="SMART" id="SM00054">
    <property type="entry name" value="EFh"/>
    <property type="match status" value="2"/>
</dbReference>
<name>A0AA86NEW5_9EUKA</name>
<dbReference type="SUPFAM" id="SSF47473">
    <property type="entry name" value="EF-hand"/>
    <property type="match status" value="1"/>
</dbReference>
<dbReference type="Gene3D" id="1.10.238.10">
    <property type="entry name" value="EF-hand"/>
    <property type="match status" value="1"/>
</dbReference>
<dbReference type="Proteomes" id="UP001642409">
    <property type="component" value="Unassembled WGS sequence"/>
</dbReference>
<reference evidence="4 5" key="2">
    <citation type="submission" date="2024-07" db="EMBL/GenBank/DDBJ databases">
        <authorList>
            <person name="Akdeniz Z."/>
        </authorList>
    </citation>
    <scope>NUCLEOTIDE SEQUENCE [LARGE SCALE GENOMIC DNA]</scope>
</reference>
<proteinExistence type="predicted"/>
<evidence type="ECO:0000259" key="2">
    <source>
        <dbReference type="PROSITE" id="PS50222"/>
    </source>
</evidence>
<feature type="domain" description="EF-hand" evidence="2">
    <location>
        <begin position="29"/>
        <end position="64"/>
    </location>
</feature>
<evidence type="ECO:0000313" key="5">
    <source>
        <dbReference type="Proteomes" id="UP001642409"/>
    </source>
</evidence>
<dbReference type="EMBL" id="CATOUU010000154">
    <property type="protein sequence ID" value="CAI9918319.1"/>
    <property type="molecule type" value="Genomic_DNA"/>
</dbReference>
<dbReference type="InterPro" id="IPR002048">
    <property type="entry name" value="EF_hand_dom"/>
</dbReference>
<dbReference type="Pfam" id="PF13202">
    <property type="entry name" value="EF-hand_5"/>
    <property type="match status" value="2"/>
</dbReference>
<dbReference type="GO" id="GO:0005509">
    <property type="term" value="F:calcium ion binding"/>
    <property type="evidence" value="ECO:0007669"/>
    <property type="project" value="InterPro"/>
</dbReference>
<accession>A0AA86NEW5</accession>
<dbReference type="PROSITE" id="PS50222">
    <property type="entry name" value="EF_HAND_2"/>
    <property type="match status" value="2"/>
</dbReference>
<organism evidence="3">
    <name type="scientific">Hexamita inflata</name>
    <dbReference type="NCBI Taxonomy" id="28002"/>
    <lineage>
        <taxon>Eukaryota</taxon>
        <taxon>Metamonada</taxon>
        <taxon>Diplomonadida</taxon>
        <taxon>Hexamitidae</taxon>
        <taxon>Hexamitinae</taxon>
        <taxon>Hexamita</taxon>
    </lineage>
</organism>
<gene>
    <name evidence="4" type="ORF">HINF_LOCUS38931</name>
    <name evidence="3" type="ORF">HINF_LOCUS5964</name>
</gene>
<comment type="caution">
    <text evidence="3">The sequence shown here is derived from an EMBL/GenBank/DDBJ whole genome shotgun (WGS) entry which is preliminary data.</text>
</comment>
<dbReference type="PROSITE" id="PS00018">
    <property type="entry name" value="EF_HAND_1"/>
    <property type="match status" value="2"/>
</dbReference>
<keyword evidence="1" id="KW-0106">Calcium</keyword>
<keyword evidence="5" id="KW-1185">Reference proteome</keyword>
<dbReference type="AlphaFoldDB" id="A0AA86NEW5"/>
<evidence type="ECO:0000256" key="1">
    <source>
        <dbReference type="ARBA" id="ARBA00022837"/>
    </source>
</evidence>
<protein>
    <submittedName>
        <fullName evidence="3">Calmodulin</fullName>
    </submittedName>
</protein>
<feature type="domain" description="EF-hand" evidence="2">
    <location>
        <begin position="66"/>
        <end position="101"/>
    </location>
</feature>
<dbReference type="EMBL" id="CAXDID020000149">
    <property type="protein sequence ID" value="CAL6041278.1"/>
    <property type="molecule type" value="Genomic_DNA"/>
</dbReference>
<sequence>MGCGGMYAEKEFIEPIEIHWELRKHFQNMPQSASMVIVRLIDKNNDGRVSRAEFEAFMSIMDEINTENDVYKLIFKAMDADNSNSINTKELSVFFETLKINVNPRMFGEKLNQEEFKKVIGPYLNAFVGDDDLPFADKV</sequence>
<dbReference type="InterPro" id="IPR018247">
    <property type="entry name" value="EF_Hand_1_Ca_BS"/>
</dbReference>
<reference evidence="3" key="1">
    <citation type="submission" date="2023-06" db="EMBL/GenBank/DDBJ databases">
        <authorList>
            <person name="Kurt Z."/>
        </authorList>
    </citation>
    <scope>NUCLEOTIDE SEQUENCE</scope>
</reference>
<evidence type="ECO:0000313" key="3">
    <source>
        <dbReference type="EMBL" id="CAI9918319.1"/>
    </source>
</evidence>